<name>A0A2N9FYY1_FAGSY</name>
<gene>
    <name evidence="4" type="ORF">FSB_LOCUS19906</name>
</gene>
<dbReference type="InterPro" id="IPR043502">
    <property type="entry name" value="DNA/RNA_pol_sf"/>
</dbReference>
<dbReference type="Gene3D" id="3.30.70.270">
    <property type="match status" value="1"/>
</dbReference>
<accession>A0A2N9FYY1</accession>
<dbReference type="InterPro" id="IPR005162">
    <property type="entry name" value="Retrotrans_gag_dom"/>
</dbReference>
<organism evidence="4">
    <name type="scientific">Fagus sylvatica</name>
    <name type="common">Beechnut</name>
    <dbReference type="NCBI Taxonomy" id="28930"/>
    <lineage>
        <taxon>Eukaryota</taxon>
        <taxon>Viridiplantae</taxon>
        <taxon>Streptophyta</taxon>
        <taxon>Embryophyta</taxon>
        <taxon>Tracheophyta</taxon>
        <taxon>Spermatophyta</taxon>
        <taxon>Magnoliopsida</taxon>
        <taxon>eudicotyledons</taxon>
        <taxon>Gunneridae</taxon>
        <taxon>Pentapetalae</taxon>
        <taxon>rosids</taxon>
        <taxon>fabids</taxon>
        <taxon>Fagales</taxon>
        <taxon>Fagaceae</taxon>
        <taxon>Fagus</taxon>
    </lineage>
</organism>
<feature type="coiled-coil region" evidence="1">
    <location>
        <begin position="33"/>
        <end position="60"/>
    </location>
</feature>
<dbReference type="Gene3D" id="3.10.10.10">
    <property type="entry name" value="HIV Type 1 Reverse Transcriptase, subunit A, domain 1"/>
    <property type="match status" value="1"/>
</dbReference>
<feature type="domain" description="Reverse transcriptase" evidence="2">
    <location>
        <begin position="325"/>
        <end position="402"/>
    </location>
</feature>
<protein>
    <recommendedName>
        <fullName evidence="5">Reverse transcriptase domain-containing protein</fullName>
    </recommendedName>
</protein>
<dbReference type="CDD" id="cd01647">
    <property type="entry name" value="RT_LTR"/>
    <property type="match status" value="1"/>
</dbReference>
<reference evidence="4" key="1">
    <citation type="submission" date="2018-02" db="EMBL/GenBank/DDBJ databases">
        <authorList>
            <person name="Cohen D.B."/>
            <person name="Kent A.D."/>
        </authorList>
    </citation>
    <scope>NUCLEOTIDE SEQUENCE</scope>
</reference>
<sequence length="523" mass="61091">MVYRKDKGKILAMAQEKEVEAVGANGLENHQHHEGLEVEVELLRRELHALTEQFKRDKEHQLQGPRVPVMVQPREPAARWESSFEIEFPEFSGSLNAEDFVDWINQVERIFEYHKIPDHKKVQRIRNGKRKVQEWVKMKKELQKQFLAFTYMQTLYRNLHNLRQQSSMDDYTEKFYELNSRLDLQEFEKQQVARYLRGLKSPDALCQGHKANECKKPAIQPRGKALLTEEVAQEADIDQELSWDHKVVEIRGGFRSIKDRVCSLVIDRGSCENVISQEVVDKLGLQTIDHPNPYKLSWLKKCNSVKVDKRCLVSFSLRKQFHDEKDRSWRMCVDSRAINKITIKYKFPIPRLDDMLDCLTGAKVFSKLDLRSGYHQIRVRPGDEWKTAFKTPHGLFEWLKALRWILAKCKPFLEWPVPKTVAEAHYKTDQKLQPVFTALQQGQHNAYPGFYSNDGFLFKGTQLCVPACSLRAQLSARSPRPRPFWQGQDSHSIPTEIFLVWYDQGCCSTCPKVFSVPKSQGYH</sequence>
<keyword evidence="1" id="KW-0175">Coiled coil</keyword>
<evidence type="ECO:0000313" key="4">
    <source>
        <dbReference type="EMBL" id="SPC92024.1"/>
    </source>
</evidence>
<dbReference type="SUPFAM" id="SSF56672">
    <property type="entry name" value="DNA/RNA polymerases"/>
    <property type="match status" value="1"/>
</dbReference>
<proteinExistence type="predicted"/>
<evidence type="ECO:0000259" key="2">
    <source>
        <dbReference type="Pfam" id="PF00078"/>
    </source>
</evidence>
<feature type="domain" description="Retrotransposon gag" evidence="3">
    <location>
        <begin position="126"/>
        <end position="200"/>
    </location>
</feature>
<dbReference type="PANTHER" id="PTHR35046">
    <property type="entry name" value="ZINC KNUCKLE (CCHC-TYPE) FAMILY PROTEIN"/>
    <property type="match status" value="1"/>
</dbReference>
<dbReference type="AlphaFoldDB" id="A0A2N9FYY1"/>
<dbReference type="InterPro" id="IPR043128">
    <property type="entry name" value="Rev_trsase/Diguanyl_cyclase"/>
</dbReference>
<dbReference type="InterPro" id="IPR000477">
    <property type="entry name" value="RT_dom"/>
</dbReference>
<dbReference type="PANTHER" id="PTHR35046:SF26">
    <property type="entry name" value="RNA-DIRECTED DNA POLYMERASE"/>
    <property type="match status" value="1"/>
</dbReference>
<dbReference type="EMBL" id="OIVN01001273">
    <property type="protein sequence ID" value="SPC92024.1"/>
    <property type="molecule type" value="Genomic_DNA"/>
</dbReference>
<dbReference type="Pfam" id="PF00078">
    <property type="entry name" value="RVT_1"/>
    <property type="match status" value="1"/>
</dbReference>
<evidence type="ECO:0008006" key="5">
    <source>
        <dbReference type="Google" id="ProtNLM"/>
    </source>
</evidence>
<evidence type="ECO:0000259" key="3">
    <source>
        <dbReference type="Pfam" id="PF03732"/>
    </source>
</evidence>
<dbReference type="Pfam" id="PF03732">
    <property type="entry name" value="Retrotrans_gag"/>
    <property type="match status" value="1"/>
</dbReference>
<evidence type="ECO:0000256" key="1">
    <source>
        <dbReference type="SAM" id="Coils"/>
    </source>
</evidence>